<name>U4VBC1_9HYPH</name>
<evidence type="ECO:0000256" key="4">
    <source>
        <dbReference type="ARBA" id="ARBA00023002"/>
    </source>
</evidence>
<dbReference type="InterPro" id="IPR015939">
    <property type="entry name" value="Fum_Rdtase/Succ_DH_flav-like_C"/>
</dbReference>
<dbReference type="GO" id="GO:0009435">
    <property type="term" value="P:NAD+ biosynthetic process"/>
    <property type="evidence" value="ECO:0007669"/>
    <property type="project" value="InterPro"/>
</dbReference>
<comment type="cofactor">
    <cofactor evidence="1">
        <name>FAD</name>
        <dbReference type="ChEBI" id="CHEBI:57692"/>
    </cofactor>
</comment>
<dbReference type="PATRIC" id="fig|1337887.3.peg.4972"/>
<comment type="caution">
    <text evidence="8">The sequence shown here is derived from an EMBL/GenBank/DDBJ whole genome shotgun (WGS) entry which is preliminary data.</text>
</comment>
<evidence type="ECO:0000313" key="9">
    <source>
        <dbReference type="Proteomes" id="UP000016842"/>
    </source>
</evidence>
<dbReference type="InterPro" id="IPR005288">
    <property type="entry name" value="NadB"/>
</dbReference>
<organism evidence="8 9">
    <name type="scientific">Brucella intermedia 229E</name>
    <dbReference type="NCBI Taxonomy" id="1337887"/>
    <lineage>
        <taxon>Bacteria</taxon>
        <taxon>Pseudomonadati</taxon>
        <taxon>Pseudomonadota</taxon>
        <taxon>Alphaproteobacteria</taxon>
        <taxon>Hyphomicrobiales</taxon>
        <taxon>Brucellaceae</taxon>
        <taxon>Brucella/Ochrobactrum group</taxon>
        <taxon>Brucella</taxon>
    </lineage>
</organism>
<comment type="catalytic activity">
    <reaction evidence="5">
        <text>L-aspartate + O2 = iminosuccinate + H2O2</text>
        <dbReference type="Rhea" id="RHEA:25876"/>
        <dbReference type="ChEBI" id="CHEBI:15379"/>
        <dbReference type="ChEBI" id="CHEBI:16240"/>
        <dbReference type="ChEBI" id="CHEBI:29991"/>
        <dbReference type="ChEBI" id="CHEBI:77875"/>
        <dbReference type="EC" id="1.4.3.16"/>
    </reaction>
    <physiologicalReaction direction="left-to-right" evidence="5">
        <dbReference type="Rhea" id="RHEA:25877"/>
    </physiologicalReaction>
</comment>
<keyword evidence="2" id="KW-0285">Flavoprotein</keyword>
<evidence type="ECO:0000259" key="7">
    <source>
        <dbReference type="Pfam" id="PF02910"/>
    </source>
</evidence>
<dbReference type="EMBL" id="ASXJ01000345">
    <property type="protein sequence ID" value="ERM00037.1"/>
    <property type="molecule type" value="Genomic_DNA"/>
</dbReference>
<dbReference type="Gene3D" id="3.50.50.60">
    <property type="entry name" value="FAD/NAD(P)-binding domain"/>
    <property type="match status" value="1"/>
</dbReference>
<dbReference type="PANTHER" id="PTHR42716">
    <property type="entry name" value="L-ASPARTATE OXIDASE"/>
    <property type="match status" value="1"/>
</dbReference>
<evidence type="ECO:0000259" key="6">
    <source>
        <dbReference type="Pfam" id="PF00890"/>
    </source>
</evidence>
<feature type="domain" description="Fumarate reductase/succinate dehydrogenase flavoprotein-like C-terminal" evidence="7">
    <location>
        <begin position="101"/>
        <end position="143"/>
    </location>
</feature>
<dbReference type="Pfam" id="PF02910">
    <property type="entry name" value="Succ_DH_flav_C"/>
    <property type="match status" value="1"/>
</dbReference>
<evidence type="ECO:0000256" key="3">
    <source>
        <dbReference type="ARBA" id="ARBA00022827"/>
    </source>
</evidence>
<evidence type="ECO:0000256" key="1">
    <source>
        <dbReference type="ARBA" id="ARBA00001974"/>
    </source>
</evidence>
<dbReference type="InterPro" id="IPR037099">
    <property type="entry name" value="Fum_R/Succ_DH_flav-like_C_sf"/>
</dbReference>
<reference evidence="8 9" key="1">
    <citation type="journal article" date="2014" name="FEMS Microbiol. Lett.">
        <title>Genome sequencing analysis reveals virulence-related gene content of Ochrobactrum intermedium strain 229E, a urease-positive strain isolated from the human gastric niche.</title>
        <authorList>
            <person name="Kulkarni G.J."/>
            <person name="Shetty S."/>
            <person name="Dharne M.S."/>
            <person name="Shouche Y.S."/>
        </authorList>
    </citation>
    <scope>NUCLEOTIDE SEQUENCE [LARGE SCALE GENOMIC DNA]</scope>
    <source>
        <strain evidence="8 9">229E</strain>
    </source>
</reference>
<evidence type="ECO:0008006" key="10">
    <source>
        <dbReference type="Google" id="ProtNLM"/>
    </source>
</evidence>
<dbReference type="AlphaFoldDB" id="U4VBC1"/>
<dbReference type="SUPFAM" id="SSF51905">
    <property type="entry name" value="FAD/NAD(P)-binding domain"/>
    <property type="match status" value="1"/>
</dbReference>
<keyword evidence="3" id="KW-0274">FAD</keyword>
<dbReference type="SUPFAM" id="SSF46977">
    <property type="entry name" value="Succinate dehydrogenase/fumarate reductase flavoprotein C-terminal domain"/>
    <property type="match status" value="1"/>
</dbReference>
<dbReference type="PANTHER" id="PTHR42716:SF2">
    <property type="entry name" value="L-ASPARTATE OXIDASE, CHLOROPLASTIC"/>
    <property type="match status" value="1"/>
</dbReference>
<keyword evidence="4" id="KW-0560">Oxidoreductase</keyword>
<sequence length="173" mass="18246">MGGIKTDADGRNTIPGLWAVGEAACTGLHGANRLASNSLLEAAAMGGLRAAHALVDDEVIGARQIAPVSLPGDTDPEPVRRVVSSHLGLLRDEEGLRVAVTTLLPLAESDDAAAVALVAAVAAYERCESRGSHARIDHPQKDAIARRRFHTFETAFAQAREINDPNRISRIAS</sequence>
<proteinExistence type="predicted"/>
<dbReference type="Gene3D" id="1.20.58.100">
    <property type="entry name" value="Fumarate reductase/succinate dehydrogenase flavoprotein-like, C-terminal domain"/>
    <property type="match status" value="1"/>
</dbReference>
<dbReference type="GO" id="GO:0008734">
    <property type="term" value="F:L-aspartate oxidase activity"/>
    <property type="evidence" value="ECO:0007669"/>
    <property type="project" value="UniProtKB-EC"/>
</dbReference>
<evidence type="ECO:0000256" key="2">
    <source>
        <dbReference type="ARBA" id="ARBA00022630"/>
    </source>
</evidence>
<dbReference type="InterPro" id="IPR003953">
    <property type="entry name" value="FAD-dep_OxRdtase_2_FAD-bd"/>
</dbReference>
<dbReference type="Pfam" id="PF00890">
    <property type="entry name" value="FAD_binding_2"/>
    <property type="match status" value="1"/>
</dbReference>
<feature type="domain" description="FAD-dependent oxidoreductase 2 FAD-binding" evidence="6">
    <location>
        <begin position="1"/>
        <end position="39"/>
    </location>
</feature>
<dbReference type="InterPro" id="IPR036188">
    <property type="entry name" value="FAD/NAD-bd_sf"/>
</dbReference>
<protein>
    <recommendedName>
        <fullName evidence="10">L-aspartate oxidase</fullName>
    </recommendedName>
</protein>
<evidence type="ECO:0000313" key="8">
    <source>
        <dbReference type="EMBL" id="ERM00037.1"/>
    </source>
</evidence>
<evidence type="ECO:0000256" key="5">
    <source>
        <dbReference type="ARBA" id="ARBA00048305"/>
    </source>
</evidence>
<dbReference type="Proteomes" id="UP000016842">
    <property type="component" value="Unassembled WGS sequence"/>
</dbReference>
<gene>
    <name evidence="8" type="ORF">Q644_07640</name>
</gene>
<accession>U4VBC1</accession>